<name>A0ABU6ZTD9_9FABA</name>
<evidence type="ECO:0000313" key="9">
    <source>
        <dbReference type="Proteomes" id="UP001341840"/>
    </source>
</evidence>
<evidence type="ECO:0000256" key="5">
    <source>
        <dbReference type="ARBA" id="ARBA00022793"/>
    </source>
</evidence>
<dbReference type="EC" id="4.1.1.97" evidence="3"/>
<evidence type="ECO:0000313" key="8">
    <source>
        <dbReference type="EMBL" id="MED6225278.1"/>
    </source>
</evidence>
<accession>A0ABU6ZTD9</accession>
<dbReference type="PANTHER" id="PTHR43466:SF1">
    <property type="entry name" value="2-OXO-4-HYDROXY-4-CARBOXY-5-UREIDOIMIDAZOLINE DECARBOXYLASE-RELATED"/>
    <property type="match status" value="1"/>
</dbReference>
<comment type="pathway">
    <text evidence="2">Purine metabolism; urate degradation; (S)-allantoin from urate: step 3/3.</text>
</comment>
<feature type="domain" description="Oxo-4-hydroxy-4-carboxy-5-ureidoimidazoline decarboxylase" evidence="7">
    <location>
        <begin position="62"/>
        <end position="123"/>
    </location>
</feature>
<dbReference type="PANTHER" id="PTHR43466">
    <property type="entry name" value="2-OXO-4-HYDROXY-4-CARBOXY-5-UREIDOIMIDAZOLINE DECARBOXYLASE-RELATED"/>
    <property type="match status" value="1"/>
</dbReference>
<evidence type="ECO:0000256" key="6">
    <source>
        <dbReference type="ARBA" id="ARBA00023239"/>
    </source>
</evidence>
<keyword evidence="6" id="KW-0456">Lyase</keyword>
<keyword evidence="5" id="KW-0210">Decarboxylase</keyword>
<dbReference type="Proteomes" id="UP001341840">
    <property type="component" value="Unassembled WGS sequence"/>
</dbReference>
<dbReference type="Pfam" id="PF09349">
    <property type="entry name" value="OHCU_decarbox"/>
    <property type="match status" value="1"/>
</dbReference>
<evidence type="ECO:0000259" key="7">
    <source>
        <dbReference type="Pfam" id="PF09349"/>
    </source>
</evidence>
<reference evidence="8 9" key="1">
    <citation type="journal article" date="2023" name="Plants (Basel)">
        <title>Bridging the Gap: Combining Genomics and Transcriptomics Approaches to Understand Stylosanthes scabra, an Orphan Legume from the Brazilian Caatinga.</title>
        <authorList>
            <person name="Ferreira-Neto J.R.C."/>
            <person name="da Silva M.D."/>
            <person name="Binneck E."/>
            <person name="de Melo N.F."/>
            <person name="da Silva R.H."/>
            <person name="de Melo A.L.T.M."/>
            <person name="Pandolfi V."/>
            <person name="Bustamante F.O."/>
            <person name="Brasileiro-Vidal A.C."/>
            <person name="Benko-Iseppon A.M."/>
        </authorList>
    </citation>
    <scope>NUCLEOTIDE SEQUENCE [LARGE SCALE GENOMIC DNA]</scope>
    <source>
        <tissue evidence="8">Leaves</tissue>
    </source>
</reference>
<dbReference type="InterPro" id="IPR018020">
    <property type="entry name" value="OHCU_decarboxylase"/>
</dbReference>
<evidence type="ECO:0000256" key="1">
    <source>
        <dbReference type="ARBA" id="ARBA00001163"/>
    </source>
</evidence>
<evidence type="ECO:0000256" key="4">
    <source>
        <dbReference type="ARBA" id="ARBA00022631"/>
    </source>
</evidence>
<dbReference type="EMBL" id="JASCZI010273744">
    <property type="protein sequence ID" value="MED6225278.1"/>
    <property type="molecule type" value="Genomic_DNA"/>
</dbReference>
<evidence type="ECO:0000256" key="2">
    <source>
        <dbReference type="ARBA" id="ARBA00004754"/>
    </source>
</evidence>
<keyword evidence="4" id="KW-0659">Purine metabolism</keyword>
<dbReference type="SUPFAM" id="SSF158694">
    <property type="entry name" value="UraD-Like"/>
    <property type="match status" value="1"/>
</dbReference>
<dbReference type="Gene3D" id="1.10.3330.10">
    <property type="entry name" value="Oxo-4-hydroxy-4-carboxy-5-ureidoimidazoline decarboxylase"/>
    <property type="match status" value="1"/>
</dbReference>
<organism evidence="8 9">
    <name type="scientific">Stylosanthes scabra</name>
    <dbReference type="NCBI Taxonomy" id="79078"/>
    <lineage>
        <taxon>Eukaryota</taxon>
        <taxon>Viridiplantae</taxon>
        <taxon>Streptophyta</taxon>
        <taxon>Embryophyta</taxon>
        <taxon>Tracheophyta</taxon>
        <taxon>Spermatophyta</taxon>
        <taxon>Magnoliopsida</taxon>
        <taxon>eudicotyledons</taxon>
        <taxon>Gunneridae</taxon>
        <taxon>Pentapetalae</taxon>
        <taxon>rosids</taxon>
        <taxon>fabids</taxon>
        <taxon>Fabales</taxon>
        <taxon>Fabaceae</taxon>
        <taxon>Papilionoideae</taxon>
        <taxon>50 kb inversion clade</taxon>
        <taxon>dalbergioids sensu lato</taxon>
        <taxon>Dalbergieae</taxon>
        <taxon>Pterocarpus clade</taxon>
        <taxon>Stylosanthes</taxon>
    </lineage>
</organism>
<sequence length="208" mass="23737">MEEYLKVCASDKFAKYMASSSSFHSLDHAIDVAKDIFLNKIDVGSWLEALSHRNCFNTYIATATELTKQGLYEWGFEYKRKFGYAFVTCASEKSSDEIFSELKVRYINMPLVELNIVCREEIKLIELHLTNHYVDLYFDSDSTQEAEEKYEDISDGVEDVTLNSVEANSLGTENVRGVDKKQSKAEEHIRPEKGFRSEQNALVGLGNI</sequence>
<dbReference type="InterPro" id="IPR036778">
    <property type="entry name" value="OHCU_decarboxylase_sf"/>
</dbReference>
<evidence type="ECO:0000256" key="3">
    <source>
        <dbReference type="ARBA" id="ARBA00012257"/>
    </source>
</evidence>
<comment type="caution">
    <text evidence="8">The sequence shown here is derived from an EMBL/GenBank/DDBJ whole genome shotgun (WGS) entry which is preliminary data.</text>
</comment>
<comment type="catalytic activity">
    <reaction evidence="1">
        <text>5-hydroxy-2-oxo-4-ureido-2,5-dihydro-1H-imidazole-5-carboxylate + H(+) = (S)-allantoin + CO2</text>
        <dbReference type="Rhea" id="RHEA:26301"/>
        <dbReference type="ChEBI" id="CHEBI:15378"/>
        <dbReference type="ChEBI" id="CHEBI:15678"/>
        <dbReference type="ChEBI" id="CHEBI:16526"/>
        <dbReference type="ChEBI" id="CHEBI:58639"/>
        <dbReference type="EC" id="4.1.1.97"/>
    </reaction>
</comment>
<proteinExistence type="predicted"/>
<gene>
    <name evidence="8" type="ORF">PIB30_092176</name>
</gene>
<keyword evidence="9" id="KW-1185">Reference proteome</keyword>
<protein>
    <recommendedName>
        <fullName evidence="3">2-oxo-4-hydroxy-4-carboxy-5-ureidoimidazoline decarboxylase</fullName>
        <ecNumber evidence="3">4.1.1.97</ecNumber>
    </recommendedName>
</protein>